<dbReference type="PIRSF" id="PIRSF010631">
    <property type="entry name" value="A-rhamnsds"/>
    <property type="match status" value="1"/>
</dbReference>
<dbReference type="Pfam" id="PF25788">
    <property type="entry name" value="Ig_Rha78A_N"/>
    <property type="match status" value="1"/>
</dbReference>
<dbReference type="PANTHER" id="PTHR33307">
    <property type="entry name" value="ALPHA-RHAMNOSIDASE (EUROFUNG)"/>
    <property type="match status" value="1"/>
</dbReference>
<evidence type="ECO:0000259" key="7">
    <source>
        <dbReference type="Pfam" id="PF17390"/>
    </source>
</evidence>
<sequence>MAESLEIAQPRCEYRDNPLGIDVAQPRLSWQLVSERRGARQAAYRIAAAASASALADDAGLLWDSGKVESDQSVQVPYAGPALASGQRVFWQVRVWDDAGNEAASAPAWWEMGLLERGEWQGQWIGGLELGGPFTTSPAPFVRAEFTLDRPVAQARLYATALGVYEAHINGEKVGDDVLTPGWTDYAKRVQYQVYDVTGMLKQGENAIGAILGDGWYAGYVGWRARQRYGDTPKFLANLVVTYDDGSSDVFATGDSWKTAYGPIISSDIQMGEHYDARREMPGWDTAGFDDGKWRTVSLFPDPGIAFSAMVGPTVRHTVKLKPGTSSHDASLFNNPRWVFDMGQNMVGWLRLKISAPAGTTITLRHAEVLNPDGTIYTTNLRRAQQTDHYTAKGEGEEIWEPRFTFHGFRYVELSGFAGTPTDETLTGIVLHSDMPQTMRFESSDPLINQLQHNIEWGQRGNFVDVPTDCPQRDERLGWTGDAQVFIRTAAYNFDVSGFFTKWTRDLEDSQTAKGEFPMVSPNPGVADVDGGPAWADAGVICPWTIYQCYGDKQILIDRYASMRRYVDFLNQTSRDGERNYVGYDGWQGFGDWLALDGSTDRFGITPKGLIGTAFFSYSSRLLSRIATILGHHEDAARYARYADTARDAFQRVYVTPGGLVAGGTQACYVLALYFGLLPEAARPAAIETLVRDIKMRGNHLSTGFVATPYISRVLSDNGKTDVAYTLLKQTTWPSWLYSVTQGATTIWERWDGWTHDRGFQDPGMNSFNHYAYGAIGAWMYAVVAGIDVDDEQPGYKHIIMRPQPGGDFSHVAAELKGPYGTIRSAWKQNNGFEWDITVPANSSALVAVPAAEGAAVREGDGPADQAEGVRFLRHENGAAVYEVGAGSYHFTVEAGA</sequence>
<dbReference type="InterPro" id="IPR008902">
    <property type="entry name" value="Rhamnosid_concanavalin"/>
</dbReference>
<dbReference type="Gene3D" id="2.60.40.10">
    <property type="entry name" value="Immunoglobulins"/>
    <property type="match status" value="1"/>
</dbReference>
<keyword evidence="9" id="KW-1185">Reference proteome</keyword>
<dbReference type="EMBL" id="LJCR01000304">
    <property type="protein sequence ID" value="KPV53244.1"/>
    <property type="molecule type" value="Genomic_DNA"/>
</dbReference>
<dbReference type="PANTHER" id="PTHR33307:SF6">
    <property type="entry name" value="ALPHA-RHAMNOSIDASE (EUROFUNG)-RELATED"/>
    <property type="match status" value="1"/>
</dbReference>
<dbReference type="SUPFAM" id="SSF48208">
    <property type="entry name" value="Six-hairpin glycosidases"/>
    <property type="match status" value="1"/>
</dbReference>
<dbReference type="InterPro" id="IPR008928">
    <property type="entry name" value="6-hairpin_glycosidase_sf"/>
</dbReference>
<evidence type="ECO:0000259" key="5">
    <source>
        <dbReference type="Pfam" id="PF08531"/>
    </source>
</evidence>
<dbReference type="Pfam" id="PF17390">
    <property type="entry name" value="Bac_rhamnosid_C"/>
    <property type="match status" value="1"/>
</dbReference>
<dbReference type="InterPro" id="IPR012341">
    <property type="entry name" value="6hp_glycosidase-like_sf"/>
</dbReference>
<dbReference type="Pfam" id="PF08531">
    <property type="entry name" value="Bac_rhamnosid_N"/>
    <property type="match status" value="1"/>
</dbReference>
<comment type="caution">
    <text evidence="8">The sequence shown here is derived from an EMBL/GenBank/DDBJ whole genome shotgun (WGS) entry which is preliminary data.</text>
</comment>
<proteinExistence type="predicted"/>
<evidence type="ECO:0000256" key="3">
    <source>
        <dbReference type="ARBA" id="ARBA00022801"/>
    </source>
</evidence>
<dbReference type="InterPro" id="IPR035396">
    <property type="entry name" value="Bac_rhamnosid6H"/>
</dbReference>
<evidence type="ECO:0000259" key="6">
    <source>
        <dbReference type="Pfam" id="PF17389"/>
    </source>
</evidence>
<dbReference type="Pfam" id="PF17389">
    <property type="entry name" value="Bac_rhamnosid6H"/>
    <property type="match status" value="1"/>
</dbReference>
<dbReference type="PATRIC" id="fig|186479.3.peg.6352"/>
<dbReference type="EC" id="3.2.1.40" evidence="2"/>
<dbReference type="Gene3D" id="1.50.10.10">
    <property type="match status" value="1"/>
</dbReference>
<keyword evidence="3" id="KW-0378">Hydrolase</keyword>
<evidence type="ECO:0000256" key="2">
    <source>
        <dbReference type="ARBA" id="ARBA00012652"/>
    </source>
</evidence>
<comment type="catalytic activity">
    <reaction evidence="1">
        <text>Hydrolysis of terminal non-reducing alpha-L-rhamnose residues in alpha-L-rhamnosides.</text>
        <dbReference type="EC" id="3.2.1.40"/>
    </reaction>
</comment>
<dbReference type="Pfam" id="PF05592">
    <property type="entry name" value="Bac_rhamnosid"/>
    <property type="match status" value="1"/>
</dbReference>
<feature type="domain" description="Alpha-L-rhamnosidase concanavalin-like" evidence="4">
    <location>
        <begin position="336"/>
        <end position="432"/>
    </location>
</feature>
<dbReference type="InterPro" id="IPR013783">
    <property type="entry name" value="Ig-like_fold"/>
</dbReference>
<dbReference type="InterPro" id="IPR013737">
    <property type="entry name" value="Bac_rhamnosid_N"/>
</dbReference>
<dbReference type="AlphaFoldDB" id="A0A0P9DIJ7"/>
<evidence type="ECO:0000259" key="4">
    <source>
        <dbReference type="Pfam" id="PF05592"/>
    </source>
</evidence>
<reference evidence="8 9" key="1">
    <citation type="submission" date="2015-09" db="EMBL/GenBank/DDBJ databases">
        <title>Draft genome sequence of Kouleothrix aurantiaca JCM 19913.</title>
        <authorList>
            <person name="Hemp J."/>
        </authorList>
    </citation>
    <scope>NUCLEOTIDE SEQUENCE [LARGE SCALE GENOMIC DNA]</scope>
    <source>
        <strain evidence="8 9">COM-B</strain>
    </source>
</reference>
<evidence type="ECO:0000313" key="8">
    <source>
        <dbReference type="EMBL" id="KPV53244.1"/>
    </source>
</evidence>
<feature type="domain" description="Alpha-L-rhamnosidase C-terminal" evidence="7">
    <location>
        <begin position="791"/>
        <end position="858"/>
    </location>
</feature>
<gene>
    <name evidence="8" type="ORF">SE17_10765</name>
</gene>
<dbReference type="InterPro" id="IPR035398">
    <property type="entry name" value="Bac_rhamnosid_C"/>
</dbReference>
<protein>
    <recommendedName>
        <fullName evidence="2">alpha-L-rhamnosidase</fullName>
        <ecNumber evidence="2">3.2.1.40</ecNumber>
    </recommendedName>
</protein>
<dbReference type="GO" id="GO:0030596">
    <property type="term" value="F:alpha-L-rhamnosidase activity"/>
    <property type="evidence" value="ECO:0007669"/>
    <property type="project" value="UniProtKB-EC"/>
</dbReference>
<name>A0A0P9DIJ7_9CHLR</name>
<dbReference type="Gene3D" id="2.60.120.260">
    <property type="entry name" value="Galactose-binding domain-like"/>
    <property type="match status" value="2"/>
</dbReference>
<dbReference type="InterPro" id="IPR016007">
    <property type="entry name" value="Alpha_rhamnosid"/>
</dbReference>
<evidence type="ECO:0000313" key="9">
    <source>
        <dbReference type="Proteomes" id="UP000050509"/>
    </source>
</evidence>
<feature type="domain" description="Bacterial alpha-L-rhamnosidase N-terminal" evidence="5">
    <location>
        <begin position="152"/>
        <end position="317"/>
    </location>
</feature>
<evidence type="ECO:0000256" key="1">
    <source>
        <dbReference type="ARBA" id="ARBA00001445"/>
    </source>
</evidence>
<organism evidence="8 9">
    <name type="scientific">Kouleothrix aurantiaca</name>
    <dbReference type="NCBI Taxonomy" id="186479"/>
    <lineage>
        <taxon>Bacteria</taxon>
        <taxon>Bacillati</taxon>
        <taxon>Chloroflexota</taxon>
        <taxon>Chloroflexia</taxon>
        <taxon>Chloroflexales</taxon>
        <taxon>Roseiflexineae</taxon>
        <taxon>Roseiflexaceae</taxon>
        <taxon>Kouleothrix</taxon>
    </lineage>
</organism>
<dbReference type="GO" id="GO:0005975">
    <property type="term" value="P:carbohydrate metabolic process"/>
    <property type="evidence" value="ECO:0007669"/>
    <property type="project" value="InterPro"/>
</dbReference>
<accession>A0A0P9DIJ7</accession>
<dbReference type="Proteomes" id="UP000050509">
    <property type="component" value="Unassembled WGS sequence"/>
</dbReference>
<dbReference type="Gene3D" id="2.60.420.10">
    <property type="entry name" value="Maltose phosphorylase, domain 3"/>
    <property type="match status" value="1"/>
</dbReference>
<feature type="domain" description="Alpha-L-rhamnosidase six-hairpin glycosidase" evidence="6">
    <location>
        <begin position="437"/>
        <end position="784"/>
    </location>
</feature>